<evidence type="ECO:0000259" key="1">
    <source>
        <dbReference type="Pfam" id="PF07687"/>
    </source>
</evidence>
<keyword evidence="3" id="KW-1185">Reference proteome</keyword>
<evidence type="ECO:0000313" key="3">
    <source>
        <dbReference type="Proteomes" id="UP001159405"/>
    </source>
</evidence>
<feature type="domain" description="Peptidase M20 dimerisation" evidence="1">
    <location>
        <begin position="178"/>
        <end position="270"/>
    </location>
</feature>
<organism evidence="2 3">
    <name type="scientific">Porites lobata</name>
    <dbReference type="NCBI Taxonomy" id="104759"/>
    <lineage>
        <taxon>Eukaryota</taxon>
        <taxon>Metazoa</taxon>
        <taxon>Cnidaria</taxon>
        <taxon>Anthozoa</taxon>
        <taxon>Hexacorallia</taxon>
        <taxon>Scleractinia</taxon>
        <taxon>Fungiina</taxon>
        <taxon>Poritidae</taxon>
        <taxon>Porites</taxon>
    </lineage>
</organism>
<protein>
    <recommendedName>
        <fullName evidence="1">Peptidase M20 dimerisation domain-containing protein</fullName>
    </recommendedName>
</protein>
<dbReference type="InterPro" id="IPR011650">
    <property type="entry name" value="Peptidase_M20_dimer"/>
</dbReference>
<dbReference type="PANTHER" id="PTHR30575:SF0">
    <property type="entry name" value="XAA-ARG DIPEPTIDASE"/>
    <property type="match status" value="1"/>
</dbReference>
<dbReference type="Gene3D" id="3.40.630.10">
    <property type="entry name" value="Zn peptidases"/>
    <property type="match status" value="2"/>
</dbReference>
<dbReference type="InterPro" id="IPR052030">
    <property type="entry name" value="Peptidase_M20/M20A_hydrolases"/>
</dbReference>
<dbReference type="Proteomes" id="UP001159405">
    <property type="component" value="Unassembled WGS sequence"/>
</dbReference>
<dbReference type="InterPro" id="IPR036264">
    <property type="entry name" value="Bact_exopeptidase_dim_dom"/>
</dbReference>
<comment type="caution">
    <text evidence="2">The sequence shown here is derived from an EMBL/GenBank/DDBJ whole genome shotgun (WGS) entry which is preliminary data.</text>
</comment>
<accession>A0ABN8Q2E7</accession>
<dbReference type="InterPro" id="IPR017439">
    <property type="entry name" value="Amidohydrolase"/>
</dbReference>
<dbReference type="NCBIfam" id="TIGR01891">
    <property type="entry name" value="amidohydrolases"/>
    <property type="match status" value="2"/>
</dbReference>
<sequence>MAESDAEVLKEKAKEAIDTYSSELFDLNRCIWQNPELGFNEIYAHDQLTEYLAARGFDVTPHYTLDTAFRAETGEDGGLTVGLICEYDALPEVGHACGHNLIAESGVAAALGLKIALEAVNQKPKLKIVVFGTPAEEGGGGKILMINNGCFKGVDFCMMVHPSPVDMLKPTILARDKVTVTYKGHASHAAAFPWEGVNALDAAVMAYNSISVLRQQMKPTWRVHGIITEGGVKPNIIPDRTQLKYYLRAPTVEELDLLRQKVTSCFEAAATATGCKVFAEWGAMRYEDLVSNDTLAELYKANAESLGVTFICADFSASTDMGNVSHEVPSIHPVYAIDTTAPNHSHAFTTATITEKANERTLIASKAMAMTAIDVLCNSDLIEKETNENHVRYHRNTNFSYFLRPSADTSRPAKRTSMEEILKQKAKEAIDSYSDELYGLSKRIWEKPELNFQEKYAHDQLTEYLAARGFDVTPHYTLDTAFRAETGEDGGLTVGLICEYDALPEVGHACGHNLIAESGVAAAVGLKIALEAVNQKPKVKIVVFGTPAEEGGGGKILMINNGCFKGVDFCLMVHPCPYDVLKPSFLALENVIVNYKGHAAHAAAFPWEGINALDAAVMAYNNVSMLRQQMKPTWRVHGIISEGGVKPNIIPEQTKLRYTIRAPTSEEVKVLRQKVTSCFEAAATATGCELSLEWGSTRYANVITNPTLADLYQANAETFGIILDSVKPEGQGSTDMGNVSHIVPSTHVLYSIGSTAVNHSHAFTAAAITEVAHQKTLIASKAMAMTAIDVVCKPELMEKVKNDFAKSHATSS</sequence>
<dbReference type="PANTHER" id="PTHR30575">
    <property type="entry name" value="PEPTIDASE M20"/>
    <property type="match status" value="1"/>
</dbReference>
<feature type="domain" description="Peptidase M20 dimerisation" evidence="1">
    <location>
        <begin position="593"/>
        <end position="683"/>
    </location>
</feature>
<dbReference type="CDD" id="cd05672">
    <property type="entry name" value="M20_ACY1L2-like"/>
    <property type="match status" value="2"/>
</dbReference>
<dbReference type="EMBL" id="CALNXK010000097">
    <property type="protein sequence ID" value="CAH3153796.1"/>
    <property type="molecule type" value="Genomic_DNA"/>
</dbReference>
<dbReference type="Pfam" id="PF01546">
    <property type="entry name" value="Peptidase_M20"/>
    <property type="match status" value="2"/>
</dbReference>
<dbReference type="InterPro" id="IPR002933">
    <property type="entry name" value="Peptidase_M20"/>
</dbReference>
<dbReference type="SUPFAM" id="SSF55031">
    <property type="entry name" value="Bacterial exopeptidase dimerisation domain"/>
    <property type="match status" value="2"/>
</dbReference>
<dbReference type="Gene3D" id="3.30.70.360">
    <property type="match status" value="2"/>
</dbReference>
<evidence type="ECO:0000313" key="2">
    <source>
        <dbReference type="EMBL" id="CAH3153796.1"/>
    </source>
</evidence>
<dbReference type="Pfam" id="PF07687">
    <property type="entry name" value="M20_dimer"/>
    <property type="match status" value="2"/>
</dbReference>
<name>A0ABN8Q2E7_9CNID</name>
<proteinExistence type="predicted"/>
<gene>
    <name evidence="2" type="ORF">PLOB_00049729</name>
</gene>
<dbReference type="SUPFAM" id="SSF53187">
    <property type="entry name" value="Zn-dependent exopeptidases"/>
    <property type="match status" value="2"/>
</dbReference>
<reference evidence="2 3" key="1">
    <citation type="submission" date="2022-05" db="EMBL/GenBank/DDBJ databases">
        <authorList>
            <consortium name="Genoscope - CEA"/>
            <person name="William W."/>
        </authorList>
    </citation>
    <scope>NUCLEOTIDE SEQUENCE [LARGE SCALE GENOMIC DNA]</scope>
</reference>